<dbReference type="STRING" id="300112.A0A4S2KSE1"/>
<dbReference type="Pfam" id="PF06979">
    <property type="entry name" value="TMEM70"/>
    <property type="match status" value="1"/>
</dbReference>
<proteinExistence type="predicted"/>
<organism evidence="2 3">
    <name type="scientific">Temnothorax longispinosus</name>
    <dbReference type="NCBI Taxonomy" id="300112"/>
    <lineage>
        <taxon>Eukaryota</taxon>
        <taxon>Metazoa</taxon>
        <taxon>Ecdysozoa</taxon>
        <taxon>Arthropoda</taxon>
        <taxon>Hexapoda</taxon>
        <taxon>Insecta</taxon>
        <taxon>Pterygota</taxon>
        <taxon>Neoptera</taxon>
        <taxon>Endopterygota</taxon>
        <taxon>Hymenoptera</taxon>
        <taxon>Apocrita</taxon>
        <taxon>Aculeata</taxon>
        <taxon>Formicoidea</taxon>
        <taxon>Formicidae</taxon>
        <taxon>Myrmicinae</taxon>
        <taxon>Temnothorax</taxon>
    </lineage>
</organism>
<keyword evidence="1" id="KW-0812">Transmembrane</keyword>
<name>A0A4S2KSE1_9HYME</name>
<evidence type="ECO:0000313" key="2">
    <source>
        <dbReference type="EMBL" id="TGZ50908.1"/>
    </source>
</evidence>
<keyword evidence="1" id="KW-1133">Transmembrane helix</keyword>
<dbReference type="InterPro" id="IPR045325">
    <property type="entry name" value="TMEM70/TMEM186/TMEM223"/>
</dbReference>
<evidence type="ECO:0000256" key="1">
    <source>
        <dbReference type="SAM" id="Phobius"/>
    </source>
</evidence>
<dbReference type="EMBL" id="QBLH01001836">
    <property type="protein sequence ID" value="TGZ50908.1"/>
    <property type="molecule type" value="Genomic_DNA"/>
</dbReference>
<dbReference type="GO" id="GO:0005739">
    <property type="term" value="C:mitochondrion"/>
    <property type="evidence" value="ECO:0007669"/>
    <property type="project" value="TreeGrafter"/>
</dbReference>
<sequence>MLSLIFKHFITPKTVLTQMRSIHGIAQKYFMRDENISSATMAIKMFLMRHVRLSNGATRPTSFLRPNGLLQNVLIQRRQMSQLDVNTNVQNNVVLYKLEKSAYYRYMRIFSIGQLFGWSVLAFYTYKPSFWDIFYTDIKFKEFCYNHMFRLSTFICAILAGPIMFLVIYATCARSIKYIILNKGGETLSITTFHMRKNKSTISIPVDMVRCTADRTTGGGVLPIKIQDRSFYYLIDKSGTFVNPRLFDHVTG</sequence>
<feature type="transmembrane region" description="Helical" evidence="1">
    <location>
        <begin position="151"/>
        <end position="172"/>
    </location>
</feature>
<dbReference type="Proteomes" id="UP000310200">
    <property type="component" value="Unassembled WGS sequence"/>
</dbReference>
<reference evidence="2 3" key="1">
    <citation type="journal article" date="2019" name="Philos. Trans. R. Soc. Lond., B, Biol. Sci.">
        <title>Ant behaviour and brain gene expression of defending hosts depend on the ecological success of the intruding social parasite.</title>
        <authorList>
            <person name="Kaur R."/>
            <person name="Stoldt M."/>
            <person name="Jongepier E."/>
            <person name="Feldmeyer B."/>
            <person name="Menzel F."/>
            <person name="Bornberg-Bauer E."/>
            <person name="Foitzik S."/>
        </authorList>
    </citation>
    <scope>NUCLEOTIDE SEQUENCE [LARGE SCALE GENOMIC DNA]</scope>
    <source>
        <tissue evidence="2">Whole body</tissue>
    </source>
</reference>
<keyword evidence="1" id="KW-0472">Membrane</keyword>
<protein>
    <recommendedName>
        <fullName evidence="4">Transmembrane protein</fullName>
    </recommendedName>
</protein>
<dbReference type="InterPro" id="IPR026100">
    <property type="entry name" value="Tmem223"/>
</dbReference>
<gene>
    <name evidence="2" type="ORF">DBV15_07310</name>
</gene>
<dbReference type="AlphaFoldDB" id="A0A4S2KSE1"/>
<evidence type="ECO:0000313" key="3">
    <source>
        <dbReference type="Proteomes" id="UP000310200"/>
    </source>
</evidence>
<dbReference type="PANTHER" id="PTHR14549:SF2">
    <property type="entry name" value="TRANSMEMBRANE PROTEIN 223"/>
    <property type="match status" value="1"/>
</dbReference>
<comment type="caution">
    <text evidence="2">The sequence shown here is derived from an EMBL/GenBank/DDBJ whole genome shotgun (WGS) entry which is preliminary data.</text>
</comment>
<accession>A0A4S2KSE1</accession>
<keyword evidence="3" id="KW-1185">Reference proteome</keyword>
<dbReference type="PANTHER" id="PTHR14549">
    <property type="entry name" value="TRANSMEMBRANE PROTEIN 223"/>
    <property type="match status" value="1"/>
</dbReference>
<feature type="transmembrane region" description="Helical" evidence="1">
    <location>
        <begin position="106"/>
        <end position="126"/>
    </location>
</feature>
<evidence type="ECO:0008006" key="4">
    <source>
        <dbReference type="Google" id="ProtNLM"/>
    </source>
</evidence>